<feature type="transmembrane region" description="Helical" evidence="1">
    <location>
        <begin position="50"/>
        <end position="72"/>
    </location>
</feature>
<dbReference type="PANTHER" id="PTHR34980:SF2">
    <property type="entry name" value="INNER MEMBRANE PROTEIN YHAH-RELATED"/>
    <property type="match status" value="1"/>
</dbReference>
<dbReference type="GO" id="GO:0005886">
    <property type="term" value="C:plasma membrane"/>
    <property type="evidence" value="ECO:0007669"/>
    <property type="project" value="TreeGrafter"/>
</dbReference>
<name>A0A1Q9H5U1_PHODP</name>
<proteinExistence type="predicted"/>
<protein>
    <submittedName>
        <fullName evidence="3">DUF805 domain-containing protein</fullName>
    </submittedName>
    <submittedName>
        <fullName evidence="2">Inner membrane protein YhaH</fullName>
    </submittedName>
</protein>
<dbReference type="RefSeq" id="WP_044175916.1">
    <property type="nucleotide sequence ID" value="NZ_AP018045.1"/>
</dbReference>
<dbReference type="PANTHER" id="PTHR34980">
    <property type="entry name" value="INNER MEMBRANE PROTEIN-RELATED-RELATED"/>
    <property type="match status" value="1"/>
</dbReference>
<dbReference type="Proteomes" id="UP000516656">
    <property type="component" value="Chromosome 1"/>
</dbReference>
<gene>
    <name evidence="3" type="ORF">IC627_05940</name>
    <name evidence="2" type="ORF">PDPUS_1_02040</name>
</gene>
<keyword evidence="1" id="KW-0812">Transmembrane</keyword>
<organism evidence="3 5">
    <name type="scientific">Photobacterium damsela subsp. piscicida</name>
    <name type="common">Pasteurella piscicida</name>
    <dbReference type="NCBI Taxonomy" id="38294"/>
    <lineage>
        <taxon>Bacteria</taxon>
        <taxon>Pseudomonadati</taxon>
        <taxon>Pseudomonadota</taxon>
        <taxon>Gammaproteobacteria</taxon>
        <taxon>Vibrionales</taxon>
        <taxon>Vibrionaceae</taxon>
        <taxon>Photobacterium</taxon>
    </lineage>
</organism>
<dbReference type="InterPro" id="IPR008523">
    <property type="entry name" value="DUF805"/>
</dbReference>
<accession>A0A1Q9H5U1</accession>
<feature type="transmembrane region" description="Helical" evidence="1">
    <location>
        <begin position="23"/>
        <end position="44"/>
    </location>
</feature>
<dbReference type="EMBL" id="AP018045">
    <property type="protein sequence ID" value="BAX53414.1"/>
    <property type="molecule type" value="Genomic_DNA"/>
</dbReference>
<reference evidence="3 5" key="3">
    <citation type="submission" date="2020-09" db="EMBL/GenBank/DDBJ databases">
        <title>Complete, closed and curated genome sequences of Photobacterium damselae subsp. piscicida isolates from Australia indicate localised evolution and additional plasmid-borne pathogenicity mechanisms.</title>
        <authorList>
            <person name="Baseggio L."/>
            <person name="Silayeva O."/>
            <person name="Buller N."/>
            <person name="Landos M."/>
            <person name="Engelstaedter J."/>
            <person name="Barnes A.C."/>
        </authorList>
    </citation>
    <scope>NUCLEOTIDE SEQUENCE [LARGE SCALE GENOMIC DNA]</scope>
    <source>
        <strain evidence="3 5">AS-16-0540-1</strain>
    </source>
</reference>
<dbReference type="EMBL" id="CP061854">
    <property type="protein sequence ID" value="QOD57476.1"/>
    <property type="molecule type" value="Genomic_DNA"/>
</dbReference>
<evidence type="ECO:0000313" key="2">
    <source>
        <dbReference type="EMBL" id="BAX53414.1"/>
    </source>
</evidence>
<feature type="transmembrane region" description="Helical" evidence="1">
    <location>
        <begin position="84"/>
        <end position="104"/>
    </location>
</feature>
<evidence type="ECO:0000313" key="4">
    <source>
        <dbReference type="Proteomes" id="UP000218676"/>
    </source>
</evidence>
<dbReference type="Proteomes" id="UP000218676">
    <property type="component" value="Chromosome 1"/>
</dbReference>
<reference evidence="4" key="2">
    <citation type="submission" date="2017-05" db="EMBL/GenBank/DDBJ databases">
        <title>Whole genome sequence of fish pathogenic bacteria, Photobacterium damselae subsp. piscicida, strain 91-197, isolated from hybrid striped bass (Morone sp.) in USA.</title>
        <authorList>
            <person name="Teru Y."/>
            <person name="Hikima J."/>
            <person name="Kono T."/>
            <person name="Sakai M."/>
            <person name="Takano T."/>
            <person name="Hawke J.P."/>
            <person name="Takeyama H."/>
            <person name="Aoki T."/>
        </authorList>
    </citation>
    <scope>NUCLEOTIDE SEQUENCE [LARGE SCALE GENOMIC DNA]</scope>
    <source>
        <strain evidence="4">91-197</strain>
    </source>
</reference>
<reference evidence="2" key="1">
    <citation type="journal article" date="2017" name="Genome Announc.">
        <title>Whole-Genome Sequence of Photobacterium damselae subsp. piscicida Strain 91-197, Isolated from Hybrid Striped Bass (Morone sp.) in the United States.</title>
        <authorList>
            <person name="Teru Y."/>
            <person name="Hikima J."/>
            <person name="Kono T."/>
            <person name="Sakai M."/>
            <person name="Takano T."/>
            <person name="Hawke J.P."/>
            <person name="Takeyama H."/>
            <person name="Aoki T."/>
        </authorList>
    </citation>
    <scope>NUCLEOTIDE SEQUENCE</scope>
    <source>
        <strain evidence="2">91-197</strain>
    </source>
</reference>
<evidence type="ECO:0000256" key="1">
    <source>
        <dbReference type="SAM" id="Phobius"/>
    </source>
</evidence>
<evidence type="ECO:0000313" key="5">
    <source>
        <dbReference type="Proteomes" id="UP000516656"/>
    </source>
</evidence>
<dbReference type="Pfam" id="PF05656">
    <property type="entry name" value="DUF805"/>
    <property type="match status" value="1"/>
</dbReference>
<evidence type="ECO:0000313" key="3">
    <source>
        <dbReference type="EMBL" id="QOD57476.1"/>
    </source>
</evidence>
<keyword evidence="1" id="KW-0472">Membrane</keyword>
<keyword evidence="1" id="KW-1133">Transmembrane helix</keyword>
<sequence>MQWYLKVLRNYFGFKGRARRKEYWYFFLFNTIIAIVLSFADLVFKTEVTAQGTGMISSIYSLLILIPSIAVGVRRLHDLDKSGWWMLIGIIPLIGAIVLIYFFVQDGQAGSNRFGPDPKNNDNNKDGILSV</sequence>
<dbReference type="AlphaFoldDB" id="A0A1Q9H5U1"/>